<protein>
    <submittedName>
        <fullName evidence="1">Uncharacterized protein</fullName>
    </submittedName>
</protein>
<reference evidence="1" key="1">
    <citation type="submission" date="2021-05" db="EMBL/GenBank/DDBJ databases">
        <authorList>
            <person name="Scholz U."/>
            <person name="Mascher M."/>
            <person name="Fiebig A."/>
        </authorList>
    </citation>
    <scope>NUCLEOTIDE SEQUENCE [LARGE SCALE GENOMIC DNA]</scope>
</reference>
<evidence type="ECO:0000313" key="1">
    <source>
        <dbReference type="EnsemblPlants" id="AVESA.00010b.r2.6DG1164080.1.CDS.1"/>
    </source>
</evidence>
<dbReference type="EnsemblPlants" id="AVESA.00010b.r2.6DG1164080.1">
    <property type="protein sequence ID" value="AVESA.00010b.r2.6DG1164080.1.CDS.1"/>
    <property type="gene ID" value="AVESA.00010b.r2.6DG1164080"/>
</dbReference>
<evidence type="ECO:0000313" key="2">
    <source>
        <dbReference type="Proteomes" id="UP001732700"/>
    </source>
</evidence>
<dbReference type="Proteomes" id="UP001732700">
    <property type="component" value="Chromosome 6D"/>
</dbReference>
<accession>A0ACD5ZJ81</accession>
<keyword evidence="2" id="KW-1185">Reference proteome</keyword>
<organism evidence="1 2">
    <name type="scientific">Avena sativa</name>
    <name type="common">Oat</name>
    <dbReference type="NCBI Taxonomy" id="4498"/>
    <lineage>
        <taxon>Eukaryota</taxon>
        <taxon>Viridiplantae</taxon>
        <taxon>Streptophyta</taxon>
        <taxon>Embryophyta</taxon>
        <taxon>Tracheophyta</taxon>
        <taxon>Spermatophyta</taxon>
        <taxon>Magnoliopsida</taxon>
        <taxon>Liliopsida</taxon>
        <taxon>Poales</taxon>
        <taxon>Poaceae</taxon>
        <taxon>BOP clade</taxon>
        <taxon>Pooideae</taxon>
        <taxon>Poodae</taxon>
        <taxon>Poeae</taxon>
        <taxon>Poeae Chloroplast Group 1 (Aveneae type)</taxon>
        <taxon>Aveninae</taxon>
        <taxon>Avena</taxon>
    </lineage>
</organism>
<sequence>METIVVQRPSPDKPKTVQAGDRMYEQRRENLVSWMDGLTRRFDLAPGTLHRAVSYLDRVLSARGPSTDHSDYDLGLLGAAAVFTAAKYEDRSTVSRLNAADVARCCGFATAREVVDTERDMLATLRYELGGPTGYYAFVDSDGGRAEQGLEIQSLAPAQLAADTSPVDDDGGGCLQLVPSVVAASTLFLAAIIVFAMFSELIPVESLVFQL</sequence>
<proteinExistence type="predicted"/>
<reference evidence="1" key="2">
    <citation type="submission" date="2025-09" db="UniProtKB">
        <authorList>
            <consortium name="EnsemblPlants"/>
        </authorList>
    </citation>
    <scope>IDENTIFICATION</scope>
</reference>
<name>A0ACD5ZJ81_AVESA</name>